<dbReference type="Proteomes" id="UP000314294">
    <property type="component" value="Unassembled WGS sequence"/>
</dbReference>
<comment type="caution">
    <text evidence="1">The sequence shown here is derived from an EMBL/GenBank/DDBJ whole genome shotgun (WGS) entry which is preliminary data.</text>
</comment>
<name>A0A4Z2J0W2_9TELE</name>
<dbReference type="AlphaFoldDB" id="A0A4Z2J0W2"/>
<evidence type="ECO:0000313" key="2">
    <source>
        <dbReference type="Proteomes" id="UP000314294"/>
    </source>
</evidence>
<reference evidence="1 2" key="1">
    <citation type="submission" date="2019-03" db="EMBL/GenBank/DDBJ databases">
        <title>First draft genome of Liparis tanakae, snailfish: a comprehensive survey of snailfish specific genes.</title>
        <authorList>
            <person name="Kim W."/>
            <person name="Song I."/>
            <person name="Jeong J.-H."/>
            <person name="Kim D."/>
            <person name="Kim S."/>
            <person name="Ryu S."/>
            <person name="Song J.Y."/>
            <person name="Lee S.K."/>
        </authorList>
    </citation>
    <scope>NUCLEOTIDE SEQUENCE [LARGE SCALE GENOMIC DNA]</scope>
    <source>
        <tissue evidence="1">Muscle</tissue>
    </source>
</reference>
<organism evidence="1 2">
    <name type="scientific">Liparis tanakae</name>
    <name type="common">Tanaka's snailfish</name>
    <dbReference type="NCBI Taxonomy" id="230148"/>
    <lineage>
        <taxon>Eukaryota</taxon>
        <taxon>Metazoa</taxon>
        <taxon>Chordata</taxon>
        <taxon>Craniata</taxon>
        <taxon>Vertebrata</taxon>
        <taxon>Euteleostomi</taxon>
        <taxon>Actinopterygii</taxon>
        <taxon>Neopterygii</taxon>
        <taxon>Teleostei</taxon>
        <taxon>Neoteleostei</taxon>
        <taxon>Acanthomorphata</taxon>
        <taxon>Eupercaria</taxon>
        <taxon>Perciformes</taxon>
        <taxon>Cottioidei</taxon>
        <taxon>Cottales</taxon>
        <taxon>Liparidae</taxon>
        <taxon>Liparis</taxon>
    </lineage>
</organism>
<protein>
    <submittedName>
        <fullName evidence="1">Uncharacterized protein</fullName>
    </submittedName>
</protein>
<gene>
    <name evidence="1" type="ORF">EYF80_006700</name>
</gene>
<keyword evidence="2" id="KW-1185">Reference proteome</keyword>
<accession>A0A4Z2J0W2</accession>
<dbReference type="EMBL" id="SRLO01000035">
    <property type="protein sequence ID" value="TNN83093.1"/>
    <property type="molecule type" value="Genomic_DNA"/>
</dbReference>
<sequence>MVLSASLPSTEQRRELRRCWLGPSHGEQGLIPDAGQLPHDYTSPGMLEGFGCRGVGQGPLMQEREGERGGGGGVRATAVGPLANERQTPGGFSDYLTHCVHFWEGDHLAPGQIHRDRYGRECHRGPLQPSSVVSLRWSLPVTGKVLGCQRYITGGQHGSRAAAVDTGMAPALGRRKANAGDLEAGRRNTIYSNLSRGVSPGSQGPSGRLIDWPRGAPLKRHSLCQGLVYFTHIKDHMPQFHSTAGGPAPAPSP</sequence>
<evidence type="ECO:0000313" key="1">
    <source>
        <dbReference type="EMBL" id="TNN83093.1"/>
    </source>
</evidence>
<proteinExistence type="predicted"/>